<feature type="domain" description="NF-X1-type" evidence="7">
    <location>
        <begin position="636"/>
        <end position="654"/>
    </location>
</feature>
<keyword evidence="6" id="KW-0812">Transmembrane</keyword>
<feature type="domain" description="NF-X1-type" evidence="7">
    <location>
        <begin position="707"/>
        <end position="728"/>
    </location>
</feature>
<dbReference type="Pfam" id="PF01422">
    <property type="entry name" value="zf-NF-X1"/>
    <property type="match status" value="11"/>
</dbReference>
<protein>
    <recommendedName>
        <fullName evidence="7">NF-X1-type domain-containing protein</fullName>
    </recommendedName>
</protein>
<evidence type="ECO:0000256" key="1">
    <source>
        <dbReference type="ARBA" id="ARBA00007269"/>
    </source>
</evidence>
<dbReference type="PANTHER" id="PTHR12360:SF1">
    <property type="entry name" value="NF-X1-TYPE ZINC FINGER PROTEIN NFXL1"/>
    <property type="match status" value="1"/>
</dbReference>
<feature type="domain" description="NF-X1-type" evidence="7">
    <location>
        <begin position="411"/>
        <end position="430"/>
    </location>
</feature>
<keyword evidence="3" id="KW-0677">Repeat</keyword>
<feature type="domain" description="NF-X1-type" evidence="7">
    <location>
        <begin position="438"/>
        <end position="457"/>
    </location>
</feature>
<organism evidence="8 9">
    <name type="scientific">Drosophila rubida</name>
    <dbReference type="NCBI Taxonomy" id="30044"/>
    <lineage>
        <taxon>Eukaryota</taxon>
        <taxon>Metazoa</taxon>
        <taxon>Ecdysozoa</taxon>
        <taxon>Arthropoda</taxon>
        <taxon>Hexapoda</taxon>
        <taxon>Insecta</taxon>
        <taxon>Pterygota</taxon>
        <taxon>Neoptera</taxon>
        <taxon>Endopterygota</taxon>
        <taxon>Diptera</taxon>
        <taxon>Brachycera</taxon>
        <taxon>Muscomorpha</taxon>
        <taxon>Ephydroidea</taxon>
        <taxon>Drosophilidae</taxon>
        <taxon>Drosophila</taxon>
    </lineage>
</organism>
<dbReference type="GO" id="GO:0005634">
    <property type="term" value="C:nucleus"/>
    <property type="evidence" value="ECO:0007669"/>
    <property type="project" value="InterPro"/>
</dbReference>
<gene>
    <name evidence="8" type="ORF">KR093_000434</name>
</gene>
<feature type="domain" description="NF-X1-type" evidence="7">
    <location>
        <begin position="494"/>
        <end position="512"/>
    </location>
</feature>
<dbReference type="SMART" id="SM00438">
    <property type="entry name" value="ZnF_NFX"/>
    <property type="match status" value="11"/>
</dbReference>
<dbReference type="GO" id="GO:0000981">
    <property type="term" value="F:DNA-binding transcription factor activity, RNA polymerase II-specific"/>
    <property type="evidence" value="ECO:0007669"/>
    <property type="project" value="TreeGrafter"/>
</dbReference>
<feature type="domain" description="NF-X1-type" evidence="7">
    <location>
        <begin position="251"/>
        <end position="271"/>
    </location>
</feature>
<dbReference type="CDD" id="cd06008">
    <property type="entry name" value="NF-X1-zinc-finger"/>
    <property type="match status" value="5"/>
</dbReference>
<keyword evidence="6" id="KW-0472">Membrane</keyword>
<feature type="transmembrane region" description="Helical" evidence="6">
    <location>
        <begin position="823"/>
        <end position="843"/>
    </location>
</feature>
<dbReference type="GO" id="GO:0000977">
    <property type="term" value="F:RNA polymerase II transcription regulatory region sequence-specific DNA binding"/>
    <property type="evidence" value="ECO:0007669"/>
    <property type="project" value="TreeGrafter"/>
</dbReference>
<comment type="similarity">
    <text evidence="1">Belongs to the NFX1 family.</text>
</comment>
<feature type="domain" description="NF-X1-type" evidence="7">
    <location>
        <begin position="305"/>
        <end position="326"/>
    </location>
</feature>
<dbReference type="EMBL" id="JAJJHW010002774">
    <property type="protein sequence ID" value="KAH8365421.1"/>
    <property type="molecule type" value="Genomic_DNA"/>
</dbReference>
<dbReference type="InterPro" id="IPR034078">
    <property type="entry name" value="NFX1_fam"/>
</dbReference>
<keyword evidence="6" id="KW-1133">Transmembrane helix</keyword>
<dbReference type="GO" id="GO:0008270">
    <property type="term" value="F:zinc ion binding"/>
    <property type="evidence" value="ECO:0007669"/>
    <property type="project" value="UniProtKB-KW"/>
</dbReference>
<evidence type="ECO:0000256" key="3">
    <source>
        <dbReference type="ARBA" id="ARBA00022737"/>
    </source>
</evidence>
<feature type="domain" description="NF-X1-type" evidence="7">
    <location>
        <begin position="523"/>
        <end position="562"/>
    </location>
</feature>
<dbReference type="InterPro" id="IPR000967">
    <property type="entry name" value="Znf_NFX1"/>
</dbReference>
<proteinExistence type="inferred from homology"/>
<keyword evidence="2" id="KW-0479">Metal-binding</keyword>
<keyword evidence="9" id="KW-1185">Reference proteome</keyword>
<feature type="domain" description="NF-X1-type" evidence="7">
    <location>
        <begin position="359"/>
        <end position="378"/>
    </location>
</feature>
<comment type="caution">
    <text evidence="8">The sequence shown here is derived from an EMBL/GenBank/DDBJ whole genome shotgun (WGS) entry which is preliminary data.</text>
</comment>
<dbReference type="Proteomes" id="UP001200034">
    <property type="component" value="Unassembled WGS sequence"/>
</dbReference>
<sequence>MEKFNKAQAKNLAAAQKLMDTYASSSEDEGELDEKHILDLLYKNYQTAPGKGNEGNAANRTATFLENTLHSGAATCLICIGSIRRVESIWSCKSCYCFFHLNCIQRWANDSLMQMKVKAEQQNGSQQGYYNHLGEFVPPKRQKAMHWCCPQCRRDYQPGDRPTQYDCFCGKEANPQPQPFLVPHSCGEICGKLLQPKCGHDCKLLCHPGPCPPCAQLAHSSCLCGKSSARSVRCLNKNWQCEETCQALLACGKHKCNQKCHRPGQCPPCTSKSSQPCECKQETKVVNCSEPKWKCGRKCGAPFACGVHYCDKICHSGPCGDGECPLNVRSCPCGKTVKTGSCGEVAETCGDTCQKLLPCGIHTCAQRCHRGPCNLCLVRTKKKCRCGLHEKELPCSKEFTCETKCKQMRDCGKHGCNRKCCGDQCPPCEKICGKQLSCNKHKCQSVCHNGPCYPCKMESQVNCRCGKTRRNVPCGREKNARIACPELCRITAKCHHAIKHRCHKGECPPCCQPCGLPNDSSGCGHICQARCHAASRVTKPMDSRSRPNKYEDRALPHPRCEQPVVVTCIGGHEVATWPCWNSKPSSCQRKCARKLKCGNHSCDLVCHTVPNPQDMQQQLGCGNCEQGCQIARPIGCVHACARGCHPAPCAPCAFAIKHKCHCTLNQIVYKCSEYFSELNTDGQEEMLLEQREKLHSCGNRCIKNFACGHRCMAICHSGKCPNSQLCRKKVRIYCSCKRIKLEVACDKHRAGQTSLDCDDNCQAERSKAMATEQQQQELRLRQEEAKNKLELEKFEQKFGKRKPKERKAVDVEPVKLHTDRKTVAIYVAFLLVVVGALVVAFYADS</sequence>
<evidence type="ECO:0000256" key="6">
    <source>
        <dbReference type="SAM" id="Phobius"/>
    </source>
</evidence>
<keyword evidence="5" id="KW-0862">Zinc</keyword>
<evidence type="ECO:0000259" key="7">
    <source>
        <dbReference type="SMART" id="SM00438"/>
    </source>
</evidence>
<dbReference type="AlphaFoldDB" id="A0AAD4PJ22"/>
<name>A0AAD4PJ22_9MUSC</name>
<reference evidence="8" key="1">
    <citation type="journal article" date="2021" name="Mol. Ecol. Resour.">
        <title>Phylogenomic analyses of the genus Drosophila reveals genomic signals of climate adaptation.</title>
        <authorList>
            <person name="Li F."/>
            <person name="Rane R.V."/>
            <person name="Luria V."/>
            <person name="Xiong Z."/>
            <person name="Chen J."/>
            <person name="Li Z."/>
            <person name="Catullo R.A."/>
            <person name="Griffin P.C."/>
            <person name="Schiffer M."/>
            <person name="Pearce S."/>
            <person name="Lee S.F."/>
            <person name="McElroy K."/>
            <person name="Stocker A."/>
            <person name="Shirriffs J."/>
            <person name="Cockerell F."/>
            <person name="Coppin C."/>
            <person name="Sgro C.M."/>
            <person name="Karger A."/>
            <person name="Cain J.W."/>
            <person name="Weber J.A."/>
            <person name="Santpere G."/>
            <person name="Kirschner M.W."/>
            <person name="Hoffmann A.A."/>
            <person name="Oakeshott J.G."/>
            <person name="Zhang G."/>
        </authorList>
    </citation>
    <scope>NUCLEOTIDE SEQUENCE</scope>
    <source>
        <strain evidence="8">BGI-SZ-2011g</strain>
    </source>
</reference>
<feature type="domain" description="NF-X1-type" evidence="7">
    <location>
        <begin position="597"/>
        <end position="626"/>
    </location>
</feature>
<evidence type="ECO:0000313" key="9">
    <source>
        <dbReference type="Proteomes" id="UP001200034"/>
    </source>
</evidence>
<dbReference type="PANTHER" id="PTHR12360">
    <property type="entry name" value="NUCLEAR TRANSCRIPTION FACTOR, X-BOX BINDING 1 NFX1"/>
    <property type="match status" value="1"/>
</dbReference>
<accession>A0AAD4PJ22</accession>
<dbReference type="CDD" id="cd16697">
    <property type="entry name" value="RING-CH-C4HC3_NFXL1"/>
    <property type="match status" value="1"/>
</dbReference>
<evidence type="ECO:0000256" key="4">
    <source>
        <dbReference type="ARBA" id="ARBA00022771"/>
    </source>
</evidence>
<evidence type="ECO:0000256" key="2">
    <source>
        <dbReference type="ARBA" id="ARBA00022723"/>
    </source>
</evidence>
<feature type="domain" description="NF-X1-type" evidence="7">
    <location>
        <begin position="198"/>
        <end position="216"/>
    </location>
</feature>
<evidence type="ECO:0000256" key="5">
    <source>
        <dbReference type="ARBA" id="ARBA00022833"/>
    </source>
</evidence>
<evidence type="ECO:0000313" key="8">
    <source>
        <dbReference type="EMBL" id="KAH8365421.1"/>
    </source>
</evidence>
<keyword evidence="4" id="KW-0863">Zinc-finger</keyword>